<evidence type="ECO:0000256" key="1">
    <source>
        <dbReference type="SAM" id="Phobius"/>
    </source>
</evidence>
<proteinExistence type="predicted"/>
<keyword evidence="1" id="KW-1133">Transmembrane helix</keyword>
<dbReference type="AlphaFoldDB" id="A0A2P2NI07"/>
<feature type="transmembrane region" description="Helical" evidence="1">
    <location>
        <begin position="6"/>
        <end position="28"/>
    </location>
</feature>
<reference evidence="2" key="1">
    <citation type="submission" date="2018-02" db="EMBL/GenBank/DDBJ databases">
        <title>Rhizophora mucronata_Transcriptome.</title>
        <authorList>
            <person name="Meera S.P."/>
            <person name="Sreeshan A."/>
            <person name="Augustine A."/>
        </authorList>
    </citation>
    <scope>NUCLEOTIDE SEQUENCE</scope>
    <source>
        <tissue evidence="2">Leaf</tissue>
    </source>
</reference>
<keyword evidence="1" id="KW-0472">Membrane</keyword>
<protein>
    <submittedName>
        <fullName evidence="2">Uncharacterized protein</fullName>
    </submittedName>
</protein>
<keyword evidence="1" id="KW-0812">Transmembrane</keyword>
<name>A0A2P2NI07_RHIMU</name>
<dbReference type="EMBL" id="GGEC01061566">
    <property type="protein sequence ID" value="MBX42050.1"/>
    <property type="molecule type" value="Transcribed_RNA"/>
</dbReference>
<accession>A0A2P2NI07</accession>
<sequence length="33" mass="3840">MSMQFLFIELGKVWLGIAMMNLTLNVIVEYGNY</sequence>
<organism evidence="2">
    <name type="scientific">Rhizophora mucronata</name>
    <name type="common">Asiatic mangrove</name>
    <dbReference type="NCBI Taxonomy" id="61149"/>
    <lineage>
        <taxon>Eukaryota</taxon>
        <taxon>Viridiplantae</taxon>
        <taxon>Streptophyta</taxon>
        <taxon>Embryophyta</taxon>
        <taxon>Tracheophyta</taxon>
        <taxon>Spermatophyta</taxon>
        <taxon>Magnoliopsida</taxon>
        <taxon>eudicotyledons</taxon>
        <taxon>Gunneridae</taxon>
        <taxon>Pentapetalae</taxon>
        <taxon>rosids</taxon>
        <taxon>fabids</taxon>
        <taxon>Malpighiales</taxon>
        <taxon>Rhizophoraceae</taxon>
        <taxon>Rhizophora</taxon>
    </lineage>
</organism>
<evidence type="ECO:0000313" key="2">
    <source>
        <dbReference type="EMBL" id="MBX42050.1"/>
    </source>
</evidence>